<dbReference type="AlphaFoldDB" id="A0A0E9VVJ0"/>
<reference evidence="1" key="2">
    <citation type="journal article" date="2015" name="Fish Shellfish Immunol.">
        <title>Early steps in the European eel (Anguilla anguilla)-Vibrio vulnificus interaction in the gills: Role of the RtxA13 toxin.</title>
        <authorList>
            <person name="Callol A."/>
            <person name="Pajuelo D."/>
            <person name="Ebbesson L."/>
            <person name="Teles M."/>
            <person name="MacKenzie S."/>
            <person name="Amaro C."/>
        </authorList>
    </citation>
    <scope>NUCLEOTIDE SEQUENCE</scope>
</reference>
<proteinExistence type="predicted"/>
<protein>
    <submittedName>
        <fullName evidence="1">Uncharacterized protein</fullName>
    </submittedName>
</protein>
<accession>A0A0E9VVJ0</accession>
<name>A0A0E9VVJ0_ANGAN</name>
<dbReference type="EMBL" id="GBXM01026471">
    <property type="protein sequence ID" value="JAH82106.1"/>
    <property type="molecule type" value="Transcribed_RNA"/>
</dbReference>
<evidence type="ECO:0000313" key="1">
    <source>
        <dbReference type="EMBL" id="JAH82106.1"/>
    </source>
</evidence>
<sequence length="33" mass="3673">MCLLKSLTAHSSYSYGQAKNERFSLCCCDSLGR</sequence>
<organism evidence="1">
    <name type="scientific">Anguilla anguilla</name>
    <name type="common">European freshwater eel</name>
    <name type="synonym">Muraena anguilla</name>
    <dbReference type="NCBI Taxonomy" id="7936"/>
    <lineage>
        <taxon>Eukaryota</taxon>
        <taxon>Metazoa</taxon>
        <taxon>Chordata</taxon>
        <taxon>Craniata</taxon>
        <taxon>Vertebrata</taxon>
        <taxon>Euteleostomi</taxon>
        <taxon>Actinopterygii</taxon>
        <taxon>Neopterygii</taxon>
        <taxon>Teleostei</taxon>
        <taxon>Anguilliformes</taxon>
        <taxon>Anguillidae</taxon>
        <taxon>Anguilla</taxon>
    </lineage>
</organism>
<reference evidence="1" key="1">
    <citation type="submission" date="2014-11" db="EMBL/GenBank/DDBJ databases">
        <authorList>
            <person name="Amaro Gonzalez C."/>
        </authorList>
    </citation>
    <scope>NUCLEOTIDE SEQUENCE</scope>
</reference>